<keyword evidence="2" id="KW-1185">Reference proteome</keyword>
<comment type="caution">
    <text evidence="1">The sequence shown here is derived from an EMBL/GenBank/DDBJ whole genome shotgun (WGS) entry which is preliminary data.</text>
</comment>
<dbReference type="EMBL" id="BAABFL010000468">
    <property type="protein sequence ID" value="GAA4652059.1"/>
    <property type="molecule type" value="Genomic_DNA"/>
</dbReference>
<gene>
    <name evidence="1" type="ORF">GCM10023116_43430</name>
</gene>
<dbReference type="Proteomes" id="UP001500604">
    <property type="component" value="Unassembled WGS sequence"/>
</dbReference>
<protein>
    <recommendedName>
        <fullName evidence="3">DUF1508 domain-containing protein</fullName>
    </recommendedName>
</protein>
<evidence type="ECO:0000313" key="1">
    <source>
        <dbReference type="EMBL" id="GAA4652059.1"/>
    </source>
</evidence>
<reference evidence="2" key="1">
    <citation type="journal article" date="2019" name="Int. J. Syst. Evol. Microbiol.">
        <title>The Global Catalogue of Microorganisms (GCM) 10K type strain sequencing project: providing services to taxonomists for standard genome sequencing and annotation.</title>
        <authorList>
            <consortium name="The Broad Institute Genomics Platform"/>
            <consortium name="The Broad Institute Genome Sequencing Center for Infectious Disease"/>
            <person name="Wu L."/>
            <person name="Ma J."/>
        </authorList>
    </citation>
    <scope>NUCLEOTIDE SEQUENCE [LARGE SCALE GENOMIC DNA]</scope>
    <source>
        <strain evidence="2">JCM 17805</strain>
    </source>
</reference>
<name>A0ABP8V7V9_9GAMM</name>
<proteinExistence type="predicted"/>
<organism evidence="1 2">
    <name type="scientific">Kistimonas scapharcae</name>
    <dbReference type="NCBI Taxonomy" id="1036133"/>
    <lineage>
        <taxon>Bacteria</taxon>
        <taxon>Pseudomonadati</taxon>
        <taxon>Pseudomonadota</taxon>
        <taxon>Gammaproteobacteria</taxon>
        <taxon>Oceanospirillales</taxon>
        <taxon>Endozoicomonadaceae</taxon>
        <taxon>Kistimonas</taxon>
    </lineage>
</organism>
<evidence type="ECO:0008006" key="3">
    <source>
        <dbReference type="Google" id="ProtNLM"/>
    </source>
</evidence>
<sequence>MKWSKNKGWYIETDGYRISKAISQGAAIYTAWKKTAKGYQAIKYGSLPECKKACSEDSNGR</sequence>
<accession>A0ABP8V7V9</accession>
<dbReference type="RefSeq" id="WP_345198553.1">
    <property type="nucleotide sequence ID" value="NZ_BAABFL010000468.1"/>
</dbReference>
<evidence type="ECO:0000313" key="2">
    <source>
        <dbReference type="Proteomes" id="UP001500604"/>
    </source>
</evidence>